<proteinExistence type="predicted"/>
<keyword evidence="1" id="KW-1185">Reference proteome</keyword>
<protein>
    <submittedName>
        <fullName evidence="2">50S ribosomal protein L2</fullName>
    </submittedName>
</protein>
<organism evidence="1 2">
    <name type="scientific">Elaeophora elaphi</name>
    <dbReference type="NCBI Taxonomy" id="1147741"/>
    <lineage>
        <taxon>Eukaryota</taxon>
        <taxon>Metazoa</taxon>
        <taxon>Ecdysozoa</taxon>
        <taxon>Nematoda</taxon>
        <taxon>Chromadorea</taxon>
        <taxon>Rhabditida</taxon>
        <taxon>Spirurina</taxon>
        <taxon>Spiruromorpha</taxon>
        <taxon>Filarioidea</taxon>
        <taxon>Onchocercidae</taxon>
        <taxon>Elaeophora</taxon>
    </lineage>
</organism>
<dbReference type="AlphaFoldDB" id="A0A0R3RSF4"/>
<accession>A0A0R3RSF4</accession>
<dbReference type="Proteomes" id="UP000050640">
    <property type="component" value="Unplaced"/>
</dbReference>
<evidence type="ECO:0000313" key="2">
    <source>
        <dbReference type="WBParaSite" id="EEL_0000475501-mRNA-1"/>
    </source>
</evidence>
<reference evidence="2" key="1">
    <citation type="submission" date="2017-02" db="UniProtKB">
        <authorList>
            <consortium name="WormBaseParasite"/>
        </authorList>
    </citation>
    <scope>IDENTIFICATION</scope>
</reference>
<name>A0A0R3RSF4_9BILA</name>
<evidence type="ECO:0000313" key="1">
    <source>
        <dbReference type="Proteomes" id="UP000050640"/>
    </source>
</evidence>
<dbReference type="WBParaSite" id="EEL_0000475501-mRNA-1">
    <property type="protein sequence ID" value="EEL_0000475501-mRNA-1"/>
    <property type="gene ID" value="EEL_0000475501"/>
</dbReference>
<sequence>MKGKFLEVAVGRSRTTACGRGKIIGLTSIIAKRSKGGYVEIRHSIASASTRRGHSQRRPCKRQPFACNGRFRLGSI</sequence>